<evidence type="ECO:0000259" key="4">
    <source>
        <dbReference type="Pfam" id="PF26449"/>
    </source>
</evidence>
<dbReference type="InterPro" id="IPR027417">
    <property type="entry name" value="P-loop_NTPase"/>
</dbReference>
<dbReference type="AlphaFoldDB" id="A0A955I5T8"/>
<dbReference type="PANTHER" id="PTHR30121">
    <property type="entry name" value="UNCHARACTERIZED PROTEIN YJGR-RELATED"/>
    <property type="match status" value="1"/>
</dbReference>
<reference evidence="5" key="2">
    <citation type="journal article" date="2021" name="Microbiome">
        <title>Successional dynamics and alternative stable states in a saline activated sludge microbial community over 9 years.</title>
        <authorList>
            <person name="Wang Y."/>
            <person name="Ye J."/>
            <person name="Ju F."/>
            <person name="Liu L."/>
            <person name="Boyd J.A."/>
            <person name="Deng Y."/>
            <person name="Parks D.H."/>
            <person name="Jiang X."/>
            <person name="Yin X."/>
            <person name="Woodcroft B.J."/>
            <person name="Tyson G.W."/>
            <person name="Hugenholtz P."/>
            <person name="Polz M.F."/>
            <person name="Zhang T."/>
        </authorList>
    </citation>
    <scope>NUCLEOTIDE SEQUENCE</scope>
    <source>
        <strain evidence="5">HKST-UBA12</strain>
    </source>
</reference>
<dbReference type="Pfam" id="PF10412">
    <property type="entry name" value="TrwB_AAD_bind"/>
    <property type="match status" value="1"/>
</dbReference>
<feature type="compositionally biased region" description="Basic and acidic residues" evidence="1">
    <location>
        <begin position="797"/>
        <end position="813"/>
    </location>
</feature>
<dbReference type="PANTHER" id="PTHR30121:SF11">
    <property type="entry name" value="AAA+ ATPASE DOMAIN-CONTAINING PROTEIN"/>
    <property type="match status" value="1"/>
</dbReference>
<keyword evidence="2" id="KW-0812">Transmembrane</keyword>
<dbReference type="Gene3D" id="3.40.50.300">
    <property type="entry name" value="P-loop containing nucleotide triphosphate hydrolases"/>
    <property type="match status" value="2"/>
</dbReference>
<dbReference type="InterPro" id="IPR058441">
    <property type="entry name" value="DUF8128"/>
</dbReference>
<dbReference type="CDD" id="cd01127">
    <property type="entry name" value="TrwB_TraG_TraD_VirD4"/>
    <property type="match status" value="1"/>
</dbReference>
<name>A0A955I5T8_9BACT</name>
<dbReference type="GO" id="GO:0003677">
    <property type="term" value="F:DNA binding"/>
    <property type="evidence" value="ECO:0007669"/>
    <property type="project" value="UniProtKB-KW"/>
</dbReference>
<evidence type="ECO:0000256" key="1">
    <source>
        <dbReference type="SAM" id="MobiDB-lite"/>
    </source>
</evidence>
<gene>
    <name evidence="5" type="ORF">KC640_01765</name>
</gene>
<reference evidence="5" key="1">
    <citation type="submission" date="2020-04" db="EMBL/GenBank/DDBJ databases">
        <authorList>
            <person name="Zhang T."/>
        </authorList>
    </citation>
    <scope>NUCLEOTIDE SEQUENCE</scope>
    <source>
        <strain evidence="5">HKST-UBA12</strain>
    </source>
</reference>
<feature type="domain" description="DUF8128" evidence="4">
    <location>
        <begin position="46"/>
        <end position="344"/>
    </location>
</feature>
<keyword evidence="5" id="KW-0238">DNA-binding</keyword>
<proteinExistence type="predicted"/>
<dbReference type="Pfam" id="PF26449">
    <property type="entry name" value="DUF8128"/>
    <property type="match status" value="1"/>
</dbReference>
<keyword evidence="2" id="KW-0472">Membrane</keyword>
<dbReference type="Proteomes" id="UP000760819">
    <property type="component" value="Unassembled WGS sequence"/>
</dbReference>
<accession>A0A955I5T8</accession>
<evidence type="ECO:0000259" key="3">
    <source>
        <dbReference type="Pfam" id="PF10412"/>
    </source>
</evidence>
<dbReference type="InterPro" id="IPR051162">
    <property type="entry name" value="T4SS_component"/>
</dbReference>
<evidence type="ECO:0000313" key="5">
    <source>
        <dbReference type="EMBL" id="MCA9379132.1"/>
    </source>
</evidence>
<evidence type="ECO:0000313" key="6">
    <source>
        <dbReference type="Proteomes" id="UP000760819"/>
    </source>
</evidence>
<protein>
    <submittedName>
        <fullName evidence="5">Type IV secretion system DNA-binding domain-containing protein</fullName>
    </submittedName>
</protein>
<comment type="caution">
    <text evidence="5">The sequence shown here is derived from an EMBL/GenBank/DDBJ whole genome shotgun (WGS) entry which is preliminary data.</text>
</comment>
<dbReference type="InterPro" id="IPR019476">
    <property type="entry name" value="T4SS_TraD_DNA-bd"/>
</dbReference>
<feature type="region of interest" description="Disordered" evidence="1">
    <location>
        <begin position="792"/>
        <end position="857"/>
    </location>
</feature>
<feature type="transmembrane region" description="Helical" evidence="2">
    <location>
        <begin position="6"/>
        <end position="22"/>
    </location>
</feature>
<keyword evidence="2" id="KW-1133">Transmembrane helix</keyword>
<sequence length="857" mass="95649">MNLVPILIITFLAFLLISWWQLRHNYLRTKVNEQTIDLVVLKIAVPKNNKKSPLAAEQLFSALHGISLGKSKSTDHFSLEIAAGNYGVHFICIVGRQYKTFFENQVYAQYPEAQISEVGDYAGSLASDESSLKIAELKLAKEPFFPIRTFSSFDVDPLASITGAVGNLPAGHEVFIQIIARPVADSWQQAGKQYVESKKNKTDDDGKKVGLESGDADLIKLVETKNSKVGFQFAIRILAKTPDKASAGRLVNEVVAAFGQYRTAVYNSLVIPRPLKGWPAFKQNARIQLRQVFLGKRLGEKLSALERFAVRYLDEFTAGIINTEELASLYHLPNESVETPNIAWAAAKQLEYPLNLPTPQEGNVIGETDYRGIHIPFGIRPLDRLRHMYIIGKTGTGKSTFMENLIIQDLYAGNGVGVVDPHGETIHHILEQIPPQRKDDVILFAPGDTEHPLALNLVEARPGEDKSLIADGLVSVFKKEFVNSWGPRLEYILTNTLLTLLHCQNVSLLAVPRILSDDNYRKFLLKQLKDPILLKFWEEEYEAIAADPRRRSEEISSILNKIGRFTTNPMIRNIIGQISSSINFREAMDQGKILLVDLSQGKVGEENMALLGGMIVTRIYSNVTQRTNVDISERRPFYLYIDEFQNFSNPTFEKILSEARKYGLSLTIAHQFIEQIEPGIRNAIFGNVGTLINFAVGPHDADYLVKEYAPALDAEDLVNLGKYRFVTKVSIDQAQSRPFTAKSMPPIYPKTNISEDVIDTSRQSYAKPRGIVEQKIYKWASQKYNREGNLVQAELQNKPEKPTKVKKQPEKRTSPVGSDPLAPATEPVKPKSSGSSSIDNFGRGGFGAAKDPLPPAN</sequence>
<dbReference type="EMBL" id="JAGQLI010000091">
    <property type="protein sequence ID" value="MCA9379132.1"/>
    <property type="molecule type" value="Genomic_DNA"/>
</dbReference>
<organism evidence="5 6">
    <name type="scientific">Candidatus Dojkabacteria bacterium</name>
    <dbReference type="NCBI Taxonomy" id="2099670"/>
    <lineage>
        <taxon>Bacteria</taxon>
        <taxon>Candidatus Dojkabacteria</taxon>
    </lineage>
</organism>
<feature type="domain" description="Type IV secretion system coupling protein TraD DNA-binding" evidence="3">
    <location>
        <begin position="386"/>
        <end position="678"/>
    </location>
</feature>
<evidence type="ECO:0000256" key="2">
    <source>
        <dbReference type="SAM" id="Phobius"/>
    </source>
</evidence>
<dbReference type="SUPFAM" id="SSF52540">
    <property type="entry name" value="P-loop containing nucleoside triphosphate hydrolases"/>
    <property type="match status" value="1"/>
</dbReference>